<dbReference type="SUPFAM" id="SSF55073">
    <property type="entry name" value="Nucleotide cyclase"/>
    <property type="match status" value="1"/>
</dbReference>
<evidence type="ECO:0000313" key="4">
    <source>
        <dbReference type="Proteomes" id="UP000033411"/>
    </source>
</evidence>
<dbReference type="InterPro" id="IPR029016">
    <property type="entry name" value="GAF-like_dom_sf"/>
</dbReference>
<dbReference type="InterPro" id="IPR043128">
    <property type="entry name" value="Rev_trsase/Diguanyl_cyclase"/>
</dbReference>
<dbReference type="Proteomes" id="UP000033411">
    <property type="component" value="Unassembled WGS sequence"/>
</dbReference>
<dbReference type="PANTHER" id="PTHR44757:SF2">
    <property type="entry name" value="BIOFILM ARCHITECTURE MAINTENANCE PROTEIN MBAA"/>
    <property type="match status" value="1"/>
</dbReference>
<dbReference type="Gene3D" id="3.20.20.450">
    <property type="entry name" value="EAL domain"/>
    <property type="match status" value="1"/>
</dbReference>
<feature type="domain" description="EAL" evidence="1">
    <location>
        <begin position="380"/>
        <end position="634"/>
    </location>
</feature>
<dbReference type="PROSITE" id="PS50887">
    <property type="entry name" value="GGDEF"/>
    <property type="match status" value="1"/>
</dbReference>
<name>A0A0F5Q8G7_9HYPH</name>
<dbReference type="CDD" id="cd01949">
    <property type="entry name" value="GGDEF"/>
    <property type="match status" value="1"/>
</dbReference>
<dbReference type="RefSeq" id="WP_046137538.1">
    <property type="nucleotide sequence ID" value="NZ_LANJ01000019.1"/>
</dbReference>
<dbReference type="InterPro" id="IPR029787">
    <property type="entry name" value="Nucleotide_cyclase"/>
</dbReference>
<dbReference type="NCBIfam" id="TIGR00254">
    <property type="entry name" value="GGDEF"/>
    <property type="match status" value="1"/>
</dbReference>
<dbReference type="Gene3D" id="3.30.450.40">
    <property type="match status" value="1"/>
</dbReference>
<dbReference type="OrthoDB" id="9814202at2"/>
<dbReference type="InterPro" id="IPR035919">
    <property type="entry name" value="EAL_sf"/>
</dbReference>
<proteinExistence type="predicted"/>
<dbReference type="PANTHER" id="PTHR44757">
    <property type="entry name" value="DIGUANYLATE CYCLASE DGCP"/>
    <property type="match status" value="1"/>
</dbReference>
<dbReference type="CDD" id="cd01948">
    <property type="entry name" value="EAL"/>
    <property type="match status" value="1"/>
</dbReference>
<evidence type="ECO:0000259" key="1">
    <source>
        <dbReference type="PROSITE" id="PS50883"/>
    </source>
</evidence>
<dbReference type="Pfam" id="PF00563">
    <property type="entry name" value="EAL"/>
    <property type="match status" value="1"/>
</dbReference>
<organism evidence="3 4">
    <name type="scientific">Devosia epidermidihirudinis</name>
    <dbReference type="NCBI Taxonomy" id="1293439"/>
    <lineage>
        <taxon>Bacteria</taxon>
        <taxon>Pseudomonadati</taxon>
        <taxon>Pseudomonadota</taxon>
        <taxon>Alphaproteobacteria</taxon>
        <taxon>Hyphomicrobiales</taxon>
        <taxon>Devosiaceae</taxon>
        <taxon>Devosia</taxon>
    </lineage>
</organism>
<protein>
    <submittedName>
        <fullName evidence="3">Diguanylate cyclase</fullName>
    </submittedName>
</protein>
<dbReference type="AlphaFoldDB" id="A0A0F5Q8G7"/>
<dbReference type="InterPro" id="IPR052155">
    <property type="entry name" value="Biofilm_reg_signaling"/>
</dbReference>
<comment type="caution">
    <text evidence="3">The sequence shown here is derived from an EMBL/GenBank/DDBJ whole genome shotgun (WGS) entry which is preliminary data.</text>
</comment>
<reference evidence="3 4" key="1">
    <citation type="submission" date="2015-03" db="EMBL/GenBank/DDBJ databases">
        <authorList>
            <person name="Lepp D."/>
            <person name="Hassan Y.I."/>
            <person name="Li X.-Z."/>
            <person name="Zhou T."/>
        </authorList>
    </citation>
    <scope>NUCLEOTIDE SEQUENCE [LARGE SCALE GENOMIC DNA]</scope>
    <source>
        <strain evidence="3 4">E84</strain>
    </source>
</reference>
<dbReference type="PROSITE" id="PS50883">
    <property type="entry name" value="EAL"/>
    <property type="match status" value="1"/>
</dbReference>
<dbReference type="InterPro" id="IPR000160">
    <property type="entry name" value="GGDEF_dom"/>
</dbReference>
<dbReference type="SUPFAM" id="SSF141868">
    <property type="entry name" value="EAL domain-like"/>
    <property type="match status" value="1"/>
</dbReference>
<evidence type="ECO:0000259" key="2">
    <source>
        <dbReference type="PROSITE" id="PS50887"/>
    </source>
</evidence>
<evidence type="ECO:0000313" key="3">
    <source>
        <dbReference type="EMBL" id="KKC37262.1"/>
    </source>
</evidence>
<feature type="domain" description="GGDEF" evidence="2">
    <location>
        <begin position="238"/>
        <end position="371"/>
    </location>
</feature>
<keyword evidence="4" id="KW-1185">Reference proteome</keyword>
<dbReference type="EMBL" id="LANJ01000019">
    <property type="protein sequence ID" value="KKC37262.1"/>
    <property type="molecule type" value="Genomic_DNA"/>
</dbReference>
<dbReference type="SMART" id="SM00052">
    <property type="entry name" value="EAL"/>
    <property type="match status" value="1"/>
</dbReference>
<dbReference type="InterPro" id="IPR001633">
    <property type="entry name" value="EAL_dom"/>
</dbReference>
<dbReference type="SMART" id="SM00267">
    <property type="entry name" value="GGDEF"/>
    <property type="match status" value="1"/>
</dbReference>
<accession>A0A0F5Q8G7</accession>
<gene>
    <name evidence="3" type="ORF">WH87_11920</name>
</gene>
<dbReference type="PATRIC" id="fig|1293439.3.peg.1983"/>
<dbReference type="STRING" id="1293439.WH87_11920"/>
<dbReference type="Pfam" id="PF00990">
    <property type="entry name" value="GGDEF"/>
    <property type="match status" value="1"/>
</dbReference>
<sequence length="637" mass="70080">MEGNEELRETLVGMRQELDSLRTEAAHATLLLQALDTLLVVKENDDPFTGVFGALLPVFEASHAIVLVQAEEGSDELECTASSHPALLSLRCKADALLTKVLGGRIVTTLTDSALPDWLLDTSDDLSKSQPALYLPLGVRDRRGMLVLLRRPDQDGFDRAHVALARKFSLLASHAMAASRAHQTEAESHRLKHLTDQLTQSQSALAHRVNHDQLTGLANRAYVQELVDKRLSTKKDGERLALAFIDLDDFKRVNDFYGHAVGDALLCGVAERIQSQLRMTDILGRISGDEFVLVLDPFVERREISVLVNRVRDLLKKPFAIEGLSVKCSGSVGVAIFPTHGRDYETLRRNADAAMYSTKSTAKGNVTYFSKAMGQQMDERMSLEERLRNGFAERQFRCVLQAKVDMGTRRVVGFETLARWVDSEGVVHPPATFLQPAGELGLLDGITGMLLDELIQKLPTLNKTFGRDMRYSVNVSAAQASRPGFMRSIVRQVQSSGSAGNFMLELTEESLITASVFQTQTLPMMREAGVGISIDDFGTGYSSLSTLADITADELKIDRSFISSIHLRPRSQSILRAIESLGAALGIYLVAEGVETEEELHFLQDNTAITLGQGYLFHRPEFIDDLVANSGLGVHAA</sequence>
<dbReference type="Gene3D" id="3.30.70.270">
    <property type="match status" value="1"/>
</dbReference>